<dbReference type="EMBL" id="JAXHPO010000008">
    <property type="protein sequence ID" value="MDY6549753.1"/>
    <property type="molecule type" value="Genomic_DNA"/>
</dbReference>
<accession>A0ABU5GGU6</accession>
<name>A0ABU5GGU6_9GAMM</name>
<dbReference type="InterPro" id="IPR002654">
    <property type="entry name" value="Glyco_trans_25"/>
</dbReference>
<dbReference type="RefSeq" id="WP_321104134.1">
    <property type="nucleotide sequence ID" value="NZ_JAXHPO010000008.1"/>
</dbReference>
<dbReference type="Pfam" id="PF01755">
    <property type="entry name" value="Glyco_transf_25"/>
    <property type="match status" value="1"/>
</dbReference>
<sequence length="251" mass="28323">MKLGVYLINLDSSTERLAQASAELKKHNIEFERISAVDGRNLDVKTYAAYNSTRSNAYTGRDLIGAEIGCYLSHKKALETFVSSEHEYALILEDDLDIVDNFNEILGQTFQYLETNILDWAVINVAANKKKLSKPIVNFAHHTLLHAYYFPILALGLLWTKEGAQSFLSQMSEIYTPIDVEIQSWACKTGLGLSIYPAIVRPSGVDSDIDANTIAAKKDSLRVDRFVPKQKRLCRNKLNAMMHLYCNKIKD</sequence>
<protein>
    <submittedName>
        <fullName evidence="2">Glycosyltransferase family 25 protein</fullName>
    </submittedName>
</protein>
<evidence type="ECO:0000259" key="1">
    <source>
        <dbReference type="Pfam" id="PF01755"/>
    </source>
</evidence>
<comment type="caution">
    <text evidence="2">The sequence shown here is derived from an EMBL/GenBank/DDBJ whole genome shotgun (WGS) entry which is preliminary data.</text>
</comment>
<evidence type="ECO:0000313" key="2">
    <source>
        <dbReference type="EMBL" id="MDY6549753.1"/>
    </source>
</evidence>
<evidence type="ECO:0000313" key="3">
    <source>
        <dbReference type="Proteomes" id="UP001284094"/>
    </source>
</evidence>
<proteinExistence type="predicted"/>
<gene>
    <name evidence="2" type="ORF">SKM48_03050</name>
</gene>
<dbReference type="Gene3D" id="3.90.550.10">
    <property type="entry name" value="Spore Coat Polysaccharide Biosynthesis Protein SpsA, Chain A"/>
    <property type="match status" value="1"/>
</dbReference>
<keyword evidence="3" id="KW-1185">Reference proteome</keyword>
<dbReference type="Proteomes" id="UP001284094">
    <property type="component" value="Unassembled WGS sequence"/>
</dbReference>
<feature type="domain" description="Glycosyl transferase family 25" evidence="1">
    <location>
        <begin position="5"/>
        <end position="180"/>
    </location>
</feature>
<organism evidence="2 3">
    <name type="scientific">Acinetobacter faecalis</name>
    <dbReference type="NCBI Taxonomy" id="2665161"/>
    <lineage>
        <taxon>Bacteria</taxon>
        <taxon>Pseudomonadati</taxon>
        <taxon>Pseudomonadota</taxon>
        <taxon>Gammaproteobacteria</taxon>
        <taxon>Moraxellales</taxon>
        <taxon>Moraxellaceae</taxon>
        <taxon>Acinetobacter</taxon>
    </lineage>
</organism>
<dbReference type="CDD" id="cd06532">
    <property type="entry name" value="Glyco_transf_25"/>
    <property type="match status" value="1"/>
</dbReference>
<reference evidence="2 3" key="1">
    <citation type="journal article" date="2024" name="Syst. Appl. Microbiol.">
        <title>Evidence for the occurrence of Acinetobacter faecalis in cattle feces and its emended description.</title>
        <authorList>
            <person name="Kyselkova M."/>
            <person name="Xanthopoulou K."/>
            <person name="Shestivska V."/>
            <person name="Spanelova P."/>
            <person name="Maixnerova M."/>
            <person name="Higgins P.G."/>
            <person name="Nemec A."/>
        </authorList>
    </citation>
    <scope>NUCLEOTIDE SEQUENCE [LARGE SCALE GENOMIC DNA]</scope>
    <source>
        <strain evidence="2 3">ANC 7225</strain>
    </source>
</reference>
<dbReference type="InterPro" id="IPR029044">
    <property type="entry name" value="Nucleotide-diphossugar_trans"/>
</dbReference>